<dbReference type="InterPro" id="IPR052196">
    <property type="entry name" value="Bact_Kbp"/>
</dbReference>
<dbReference type="InterPro" id="IPR013783">
    <property type="entry name" value="Ig-like_fold"/>
</dbReference>
<keyword evidence="1" id="KW-1133">Transmembrane helix</keyword>
<evidence type="ECO:0000313" key="3">
    <source>
        <dbReference type="EMBL" id="ACB95534.1"/>
    </source>
</evidence>
<proteinExistence type="predicted"/>
<protein>
    <submittedName>
        <fullName evidence="3">Peptidoglycan-binding LysM</fullName>
    </submittedName>
</protein>
<reference evidence="3 4" key="2">
    <citation type="journal article" date="2010" name="J. Bacteriol.">
        <title>Complete genome sequence of Beijerinckia indica subsp. indica.</title>
        <authorList>
            <person name="Tamas I."/>
            <person name="Dedysh S.N."/>
            <person name="Liesack W."/>
            <person name="Stott M.B."/>
            <person name="Alam M."/>
            <person name="Murrell J.C."/>
            <person name="Dunfield P.F."/>
        </authorList>
    </citation>
    <scope>NUCLEOTIDE SEQUENCE [LARGE SCALE GENOMIC DNA]</scope>
    <source>
        <strain evidence="4">ATCC 9039 / DSM 1715 / NCIMB 8712</strain>
    </source>
</reference>
<keyword evidence="1" id="KW-0812">Transmembrane</keyword>
<dbReference type="STRING" id="395963.Bind_1910"/>
<feature type="transmembrane region" description="Helical" evidence="1">
    <location>
        <begin position="12"/>
        <end position="31"/>
    </location>
</feature>
<dbReference type="AlphaFoldDB" id="B2IED6"/>
<dbReference type="Gene3D" id="3.10.350.10">
    <property type="entry name" value="LysM domain"/>
    <property type="match status" value="1"/>
</dbReference>
<dbReference type="PANTHER" id="PTHR34700">
    <property type="entry name" value="POTASSIUM BINDING PROTEIN KBP"/>
    <property type="match status" value="1"/>
</dbReference>
<keyword evidence="1" id="KW-0472">Membrane</keyword>
<dbReference type="Pfam" id="PF01476">
    <property type="entry name" value="LysM"/>
    <property type="match status" value="1"/>
</dbReference>
<dbReference type="eggNOG" id="COG1652">
    <property type="taxonomic scope" value="Bacteria"/>
</dbReference>
<dbReference type="KEGG" id="bid:Bind_1910"/>
<dbReference type="HOGENOM" id="CLU_025322_0_1_5"/>
<dbReference type="SMART" id="SM00257">
    <property type="entry name" value="LysM"/>
    <property type="match status" value="1"/>
</dbReference>
<reference evidence="4" key="1">
    <citation type="submission" date="2008-03" db="EMBL/GenBank/DDBJ databases">
        <title>Complete sequence of chromosome of Beijerinckia indica subsp. indica ATCC 9039.</title>
        <authorList>
            <consortium name="US DOE Joint Genome Institute"/>
            <person name="Copeland A."/>
            <person name="Lucas S."/>
            <person name="Lapidus A."/>
            <person name="Glavina del Rio T."/>
            <person name="Dalin E."/>
            <person name="Tice H."/>
            <person name="Bruce D."/>
            <person name="Goodwin L."/>
            <person name="Pitluck S."/>
            <person name="LaButti K."/>
            <person name="Schmutz J."/>
            <person name="Larimer F."/>
            <person name="Land M."/>
            <person name="Hauser L."/>
            <person name="Kyrpides N."/>
            <person name="Mikhailova N."/>
            <person name="Dunfield P.F."/>
            <person name="Dedysh S.N."/>
            <person name="Liesack W."/>
            <person name="Saw J.H."/>
            <person name="Alam M."/>
            <person name="Chen Y."/>
            <person name="Murrell J.C."/>
            <person name="Richardson P."/>
        </authorList>
    </citation>
    <scope>NUCLEOTIDE SEQUENCE [LARGE SCALE GENOMIC DNA]</scope>
    <source>
        <strain evidence="4">ATCC 9039 / DSM 1715 / NCIMB 8712</strain>
    </source>
</reference>
<evidence type="ECO:0000313" key="4">
    <source>
        <dbReference type="Proteomes" id="UP000001695"/>
    </source>
</evidence>
<dbReference type="PROSITE" id="PS51782">
    <property type="entry name" value="LYSM"/>
    <property type="match status" value="1"/>
</dbReference>
<dbReference type="Gene3D" id="2.60.40.10">
    <property type="entry name" value="Immunoglobulins"/>
    <property type="match status" value="1"/>
</dbReference>
<evidence type="ECO:0000259" key="2">
    <source>
        <dbReference type="PROSITE" id="PS51782"/>
    </source>
</evidence>
<dbReference type="OrthoDB" id="370541at2"/>
<gene>
    <name evidence="3" type="ordered locus">Bind_1910</name>
</gene>
<feature type="domain" description="LysM" evidence="2">
    <location>
        <begin position="318"/>
        <end position="367"/>
    </location>
</feature>
<keyword evidence="4" id="KW-1185">Reference proteome</keyword>
<dbReference type="InterPro" id="IPR018392">
    <property type="entry name" value="LysM"/>
</dbReference>
<name>B2IED6_BEII9</name>
<organism evidence="3 4">
    <name type="scientific">Beijerinckia indica subsp. indica (strain ATCC 9039 / DSM 1715 / NCIMB 8712)</name>
    <dbReference type="NCBI Taxonomy" id="395963"/>
    <lineage>
        <taxon>Bacteria</taxon>
        <taxon>Pseudomonadati</taxon>
        <taxon>Pseudomonadota</taxon>
        <taxon>Alphaproteobacteria</taxon>
        <taxon>Hyphomicrobiales</taxon>
        <taxon>Beijerinckiaceae</taxon>
        <taxon>Beijerinckia</taxon>
    </lineage>
</organism>
<dbReference type="CAZy" id="CBM50">
    <property type="family name" value="Carbohydrate-Binding Module Family 50"/>
</dbReference>
<evidence type="ECO:0000256" key="1">
    <source>
        <dbReference type="SAM" id="Phobius"/>
    </source>
</evidence>
<dbReference type="Proteomes" id="UP000001695">
    <property type="component" value="Chromosome"/>
</dbReference>
<dbReference type="InterPro" id="IPR036779">
    <property type="entry name" value="LysM_dom_sf"/>
</dbReference>
<dbReference type="PANTHER" id="PTHR34700:SF4">
    <property type="entry name" value="PHAGE-LIKE ELEMENT PBSX PROTEIN XKDP"/>
    <property type="match status" value="1"/>
</dbReference>
<dbReference type="EMBL" id="CP001016">
    <property type="protein sequence ID" value="ACB95534.1"/>
    <property type="molecule type" value="Genomic_DNA"/>
</dbReference>
<sequence length="382" mass="41188">MSDDQGLGQRAVIFVLLLGVALAAYVGLQLWQRRPLPPPPEKEVRPEDQFADLPKPIPLPPVPPAPARPAILMPPPDTQASLPQFDIVRIEASGTMLVAGRAKPEAEVVLLNQGEDREQDKELARVTADAAGFFVMDAVTLQPGVYALSLRMTPKEQMPQNSPQNVAVFLPEPGRGEAMIALAEAGKPTQVLQAPKPPNEAAAASQRLAFKTVDVEAGQGLFVAGQAAPDAVLQLYLNEILLTQVTAAKDGAWSLRVGRGLEAGSYRLRADAMDEKGNVGERAEIPFEVPASSPVAAASDMRREEPASSSAAVIEKIDTMRVEEGDTLWRISMKRLGSGFHYMQIYSANSAQIRDPQKIYPGQILILPPAPPQEEQKQAAPR</sequence>
<accession>B2IED6</accession>
<dbReference type="SUPFAM" id="SSF54106">
    <property type="entry name" value="LysM domain"/>
    <property type="match status" value="1"/>
</dbReference>
<dbReference type="CDD" id="cd00118">
    <property type="entry name" value="LysM"/>
    <property type="match status" value="1"/>
</dbReference>
<dbReference type="RefSeq" id="WP_012384891.1">
    <property type="nucleotide sequence ID" value="NC_010581.1"/>
</dbReference>